<dbReference type="Proteomes" id="UP000295334">
    <property type="component" value="Unassembled WGS sequence"/>
</dbReference>
<reference evidence="2 3" key="1">
    <citation type="submission" date="2019-03" db="EMBL/GenBank/DDBJ databases">
        <authorList>
            <person name="Kim M.K.M."/>
        </authorList>
    </citation>
    <scope>NUCLEOTIDE SEQUENCE [LARGE SCALE GENOMIC DNA]</scope>
    <source>
        <strain evidence="2 3">17J68-12</strain>
    </source>
</reference>
<accession>A0A4R1BBT2</accession>
<dbReference type="EMBL" id="SJZI01000042">
    <property type="protein sequence ID" value="TCJ14427.1"/>
    <property type="molecule type" value="Genomic_DNA"/>
</dbReference>
<evidence type="ECO:0000313" key="2">
    <source>
        <dbReference type="EMBL" id="TCJ14427.1"/>
    </source>
</evidence>
<feature type="coiled-coil region" evidence="1">
    <location>
        <begin position="1"/>
        <end position="28"/>
    </location>
</feature>
<dbReference type="AlphaFoldDB" id="A0A4R1BBT2"/>
<gene>
    <name evidence="2" type="ORF">EPD60_10580</name>
</gene>
<proteinExistence type="predicted"/>
<comment type="caution">
    <text evidence="2">The sequence shown here is derived from an EMBL/GenBank/DDBJ whole genome shotgun (WGS) entry which is preliminary data.</text>
</comment>
<organism evidence="2 3">
    <name type="scientific">Flaviaesturariibacter flavus</name>
    <dbReference type="NCBI Taxonomy" id="2502780"/>
    <lineage>
        <taxon>Bacteria</taxon>
        <taxon>Pseudomonadati</taxon>
        <taxon>Bacteroidota</taxon>
        <taxon>Chitinophagia</taxon>
        <taxon>Chitinophagales</taxon>
        <taxon>Chitinophagaceae</taxon>
        <taxon>Flaviaestuariibacter</taxon>
    </lineage>
</organism>
<evidence type="ECO:0000313" key="3">
    <source>
        <dbReference type="Proteomes" id="UP000295334"/>
    </source>
</evidence>
<name>A0A4R1BBT2_9BACT</name>
<keyword evidence="1" id="KW-0175">Coiled coil</keyword>
<sequence>MNHTTKSLDALQEELRHYEARYHHIYSNRQPALELIRVRSRIVGLQKQIARLGEHEIQEHFSSTLQAH</sequence>
<dbReference type="RefSeq" id="WP_131449418.1">
    <property type="nucleotide sequence ID" value="NZ_SJZI01000042.1"/>
</dbReference>
<keyword evidence="3" id="KW-1185">Reference proteome</keyword>
<evidence type="ECO:0000256" key="1">
    <source>
        <dbReference type="SAM" id="Coils"/>
    </source>
</evidence>
<protein>
    <submittedName>
        <fullName evidence="2">Uncharacterized protein</fullName>
    </submittedName>
</protein>